<comment type="caution">
    <text evidence="2">The sequence shown here is derived from an EMBL/GenBank/DDBJ whole genome shotgun (WGS) entry which is preliminary data.</text>
</comment>
<dbReference type="EMBL" id="JSCE01000054">
    <property type="protein sequence ID" value="KHM52772.1"/>
    <property type="molecule type" value="Genomic_DNA"/>
</dbReference>
<dbReference type="RefSeq" id="WP_039206176.1">
    <property type="nucleotide sequence ID" value="NZ_JSCE01000054.1"/>
</dbReference>
<sequence length="111" mass="12827">MEIKELLAQLEKSENEIRYLEKCLSKFNRIDNISIHYKKTEDIYDNHGVPMADDSFSYEFGSSFRSTLPDTLKPVLLDLIKGLIEARLDNANKKYAALSEKKEKILDILNS</sequence>
<evidence type="ECO:0000313" key="2">
    <source>
        <dbReference type="EMBL" id="KHM52772.1"/>
    </source>
</evidence>
<name>A0A0B2K3X9_9FIRM</name>
<evidence type="ECO:0000256" key="1">
    <source>
        <dbReference type="SAM" id="Coils"/>
    </source>
</evidence>
<keyword evidence="3" id="KW-1185">Reference proteome</keyword>
<proteinExistence type="predicted"/>
<accession>A0A0B2K3X9</accession>
<gene>
    <name evidence="2" type="ORF">NZ47_02740</name>
</gene>
<protein>
    <submittedName>
        <fullName evidence="2">Uncharacterized protein</fullName>
    </submittedName>
</protein>
<feature type="coiled-coil region" evidence="1">
    <location>
        <begin position="81"/>
        <end position="108"/>
    </location>
</feature>
<evidence type="ECO:0000313" key="3">
    <source>
        <dbReference type="Proteomes" id="UP000030993"/>
    </source>
</evidence>
<reference evidence="2 3" key="1">
    <citation type="journal article" date="2013" name="PLoS ONE">
        <title>Identification and characterization of three novel lipases belonging to families II and V from Anaerovibrio lipolyticus 5ST.</title>
        <authorList>
            <person name="Prive F."/>
            <person name="Kaderbhai N.N."/>
            <person name="Girdwood S."/>
            <person name="Worgan H.J."/>
            <person name="Pinloche E."/>
            <person name="Scollan N.D."/>
            <person name="Huws S.A."/>
            <person name="Newbold C.J."/>
        </authorList>
    </citation>
    <scope>NUCLEOTIDE SEQUENCE [LARGE SCALE GENOMIC DNA]</scope>
    <source>
        <strain evidence="2 3">5S</strain>
    </source>
</reference>
<dbReference type="Proteomes" id="UP000030993">
    <property type="component" value="Unassembled WGS sequence"/>
</dbReference>
<dbReference type="STRING" id="82374.NZ47_02740"/>
<organism evidence="2 3">
    <name type="scientific">Anaerovibrio lipolyticus</name>
    <dbReference type="NCBI Taxonomy" id="82374"/>
    <lineage>
        <taxon>Bacteria</taxon>
        <taxon>Bacillati</taxon>
        <taxon>Bacillota</taxon>
        <taxon>Negativicutes</taxon>
        <taxon>Selenomonadales</taxon>
        <taxon>Selenomonadaceae</taxon>
        <taxon>Anaerovibrio</taxon>
    </lineage>
</organism>
<keyword evidence="1" id="KW-0175">Coiled coil</keyword>
<dbReference type="AlphaFoldDB" id="A0A0B2K3X9"/>